<name>A0A978VES7_ZIZJJ</name>
<reference evidence="3" key="1">
    <citation type="journal article" date="2021" name="Front. Plant Sci.">
        <title>Chromosome-Scale Genome Assembly for Chinese Sour Jujube and Insights Into Its Genome Evolution and Domestication Signature.</title>
        <authorList>
            <person name="Shen L.-Y."/>
            <person name="Luo H."/>
            <person name="Wang X.-L."/>
            <person name="Wang X.-M."/>
            <person name="Qiu X.-J."/>
            <person name="Liu H."/>
            <person name="Zhou S.-S."/>
            <person name="Jia K.-H."/>
            <person name="Nie S."/>
            <person name="Bao Y.-T."/>
            <person name="Zhang R.-G."/>
            <person name="Yun Q.-Z."/>
            <person name="Chai Y.-H."/>
            <person name="Lu J.-Y."/>
            <person name="Li Y."/>
            <person name="Zhao S.-W."/>
            <person name="Mao J.-F."/>
            <person name="Jia S.-G."/>
            <person name="Mao Y.-M."/>
        </authorList>
    </citation>
    <scope>NUCLEOTIDE SEQUENCE</scope>
    <source>
        <strain evidence="3">AT0</strain>
        <tissue evidence="3">Leaf</tissue>
    </source>
</reference>
<dbReference type="PANTHER" id="PTHR33476:SF7">
    <property type="entry name" value="EMB|CAB62613.1"/>
    <property type="match status" value="1"/>
</dbReference>
<feature type="region of interest" description="Disordered" evidence="2">
    <location>
        <begin position="268"/>
        <end position="288"/>
    </location>
</feature>
<dbReference type="EMBL" id="JAEACU010000005">
    <property type="protein sequence ID" value="KAH7528866.1"/>
    <property type="molecule type" value="Genomic_DNA"/>
</dbReference>
<dbReference type="AlphaFoldDB" id="A0A978VES7"/>
<dbReference type="OrthoDB" id="1701885at2759"/>
<sequence length="708" mass="79280">MDLWLVAAAAGAGYLAKYWQNLSGDKNSLSRLSSGDPNFGKSESPDYPFRRLDKRKKLRDYVSSDRTVSDKELSDLNSLDAIQATEVASTSGIQSEKIGSLRNYQDFNVLSISNLQTGLSGNEDLQEGGNRLTGDVTDNHDDLLASSSTGEMGSFTGPMRNRSSLRSRRSHVHFIKPVSSLESCVMAQLYKEHAEMKEYVLSALPSPSAPTLRPFFVTDGNQIINRANDNLYGVKSKLHKDTYLQKNEIVYGFPPLPELASLDIGKKMQTKRGKGRTGKLGSKSKMANGKHFLSQGGTDSSEKAILLCLGISIGIISSFVANKREVDKLKDLLKQTENLVQDLHEELEMRDSLTVKELVNENYESQDACDNSIHERTLNLLSSEQNIGNSPKYNGRDSYYQKAEESSESLSKIEAELEAELERLGVNVNASALQRRLPDFVELDPEFVADFAQGELRVDMIKGQAVDQPKSNPDETDPSTTCHSGNYAVSPRELSLRLHEVIQSRLEERIDELEAALQNSERKVHLMESEHKNRREFSNNELRWSSSRENSFSKEECITMTQPIVMNLSGEALDAYNEAYEELMKTSESEEEDSPCRVYGNILGSHSPGCVMFESQSERINASMPHSAIIKEKSLGELFSHSLRMPSEEQISWVQKSNDSSDSRDEISDFDDEMEKELIKQIVEKTKKGSPVVLNAQKLLFSVDEHEH</sequence>
<dbReference type="GO" id="GO:0008356">
    <property type="term" value="P:asymmetric cell division"/>
    <property type="evidence" value="ECO:0007669"/>
    <property type="project" value="InterPro"/>
</dbReference>
<evidence type="ECO:0000256" key="1">
    <source>
        <dbReference type="SAM" id="Coils"/>
    </source>
</evidence>
<feature type="region of interest" description="Disordered" evidence="2">
    <location>
        <begin position="652"/>
        <end position="672"/>
    </location>
</feature>
<feature type="region of interest" description="Disordered" evidence="2">
    <location>
        <begin position="465"/>
        <end position="487"/>
    </location>
</feature>
<evidence type="ECO:0000313" key="3">
    <source>
        <dbReference type="EMBL" id="KAH7528866.1"/>
    </source>
</evidence>
<comment type="caution">
    <text evidence="3">The sequence shown here is derived from an EMBL/GenBank/DDBJ whole genome shotgun (WGS) entry which is preliminary data.</text>
</comment>
<proteinExistence type="predicted"/>
<gene>
    <name evidence="3" type="ORF">FEM48_Zijuj05G0123300</name>
</gene>
<keyword evidence="1" id="KW-0175">Coiled coil</keyword>
<accession>A0A978VES7</accession>
<feature type="compositionally biased region" description="Basic residues" evidence="2">
    <location>
        <begin position="268"/>
        <end position="277"/>
    </location>
</feature>
<dbReference type="InterPro" id="IPR040348">
    <property type="entry name" value="POLAR-like"/>
</dbReference>
<evidence type="ECO:0008006" key="5">
    <source>
        <dbReference type="Google" id="ProtNLM"/>
    </source>
</evidence>
<organism evidence="3 4">
    <name type="scientific">Ziziphus jujuba var. spinosa</name>
    <dbReference type="NCBI Taxonomy" id="714518"/>
    <lineage>
        <taxon>Eukaryota</taxon>
        <taxon>Viridiplantae</taxon>
        <taxon>Streptophyta</taxon>
        <taxon>Embryophyta</taxon>
        <taxon>Tracheophyta</taxon>
        <taxon>Spermatophyta</taxon>
        <taxon>Magnoliopsida</taxon>
        <taxon>eudicotyledons</taxon>
        <taxon>Gunneridae</taxon>
        <taxon>Pentapetalae</taxon>
        <taxon>rosids</taxon>
        <taxon>fabids</taxon>
        <taxon>Rosales</taxon>
        <taxon>Rhamnaceae</taxon>
        <taxon>Paliureae</taxon>
        <taxon>Ziziphus</taxon>
    </lineage>
</organism>
<feature type="coiled-coil region" evidence="1">
    <location>
        <begin position="496"/>
        <end position="530"/>
    </location>
</feature>
<dbReference type="Proteomes" id="UP000813462">
    <property type="component" value="Unassembled WGS sequence"/>
</dbReference>
<dbReference type="PANTHER" id="PTHR33476">
    <property type="entry name" value="EMB|CAB62613.1"/>
    <property type="match status" value="1"/>
</dbReference>
<evidence type="ECO:0000313" key="4">
    <source>
        <dbReference type="Proteomes" id="UP000813462"/>
    </source>
</evidence>
<evidence type="ECO:0000256" key="2">
    <source>
        <dbReference type="SAM" id="MobiDB-lite"/>
    </source>
</evidence>
<protein>
    <recommendedName>
        <fullName evidence="5">Protein POLAR LOCALIZATION DURING ASYMMETRIC DIVISION AND REDISTRIBUTION</fullName>
    </recommendedName>
</protein>